<dbReference type="EMBL" id="AP022871">
    <property type="protein sequence ID" value="BCB82982.1"/>
    <property type="molecule type" value="Genomic_DNA"/>
</dbReference>
<protein>
    <submittedName>
        <fullName evidence="5">Transposase</fullName>
    </submittedName>
</protein>
<dbReference type="EMBL" id="AP022871">
    <property type="protein sequence ID" value="BCB89323.1"/>
    <property type="molecule type" value="Genomic_DNA"/>
</dbReference>
<feature type="transmembrane region" description="Helical" evidence="1">
    <location>
        <begin position="51"/>
        <end position="71"/>
    </location>
</feature>
<evidence type="ECO:0000313" key="11">
    <source>
        <dbReference type="Proteomes" id="UP000503011"/>
    </source>
</evidence>
<reference evidence="5 11" key="1">
    <citation type="submission" date="2020-03" db="EMBL/GenBank/DDBJ databases">
        <title>Whole genome shotgun sequence of Phytohabitans suffuscus NBRC 105367.</title>
        <authorList>
            <person name="Komaki H."/>
            <person name="Tamura T."/>
        </authorList>
    </citation>
    <scope>NUCLEOTIDE SEQUENCE [LARGE SCALE GENOMIC DNA]</scope>
    <source>
        <strain evidence="5 11">NBRC 105367</strain>
    </source>
</reference>
<dbReference type="KEGG" id="psuu:Psuf_086510"/>
<evidence type="ECO:0000313" key="4">
    <source>
        <dbReference type="EMBL" id="BCB82982.1"/>
    </source>
</evidence>
<evidence type="ECO:0000313" key="9">
    <source>
        <dbReference type="EMBL" id="BCB91338.1"/>
    </source>
</evidence>
<dbReference type="KEGG" id="psuu:Psuf_043370"/>
<dbReference type="NCBIfam" id="NF033592">
    <property type="entry name" value="transpos_IS4_1"/>
    <property type="match status" value="1"/>
</dbReference>
<proteinExistence type="predicted"/>
<reference evidence="5 11" key="2">
    <citation type="submission" date="2020-03" db="EMBL/GenBank/DDBJ databases">
        <authorList>
            <person name="Ichikawa N."/>
            <person name="Kimura A."/>
            <person name="Kitahashi Y."/>
            <person name="Uohara A."/>
        </authorList>
    </citation>
    <scope>NUCLEOTIDE SEQUENCE [LARGE SCALE GENOMIC DNA]</scope>
    <source>
        <strain evidence="5 11">NBRC 105367</strain>
    </source>
</reference>
<keyword evidence="1" id="KW-0812">Transmembrane</keyword>
<dbReference type="KEGG" id="psuu:Psuf_065640"/>
<evidence type="ECO:0000313" key="10">
    <source>
        <dbReference type="EMBL" id="BCB91581.1"/>
    </source>
</evidence>
<dbReference type="PANTHER" id="PTHR37529:SF1">
    <property type="entry name" value="TRANSPOSASE INSG FOR INSERTION SEQUENCE ELEMENT IS4-RELATED"/>
    <property type="match status" value="1"/>
</dbReference>
<dbReference type="Pfam" id="PF13006">
    <property type="entry name" value="Nterm_IS4"/>
    <property type="match status" value="1"/>
</dbReference>
<dbReference type="InterPro" id="IPR047952">
    <property type="entry name" value="Transpos_IS4"/>
</dbReference>
<evidence type="ECO:0000313" key="6">
    <source>
        <dbReference type="EMBL" id="BCB87621.1"/>
    </source>
</evidence>
<evidence type="ECO:0000313" key="5">
    <source>
        <dbReference type="EMBL" id="BCB87024.1"/>
    </source>
</evidence>
<dbReference type="SUPFAM" id="SSF53098">
    <property type="entry name" value="Ribonuclease H-like"/>
    <property type="match status" value="1"/>
</dbReference>
<keyword evidence="1" id="KW-1133">Transmembrane helix</keyword>
<dbReference type="KEGG" id="psuu:Psuf_049340"/>
<evidence type="ECO:0000259" key="3">
    <source>
        <dbReference type="Pfam" id="PF13006"/>
    </source>
</evidence>
<dbReference type="KEGG" id="psuu:Psuf_066360"/>
<evidence type="ECO:0000256" key="1">
    <source>
        <dbReference type="SAM" id="Phobius"/>
    </source>
</evidence>
<gene>
    <name evidence="4" type="ORF">Psuf_002950</name>
    <name evidence="5" type="ORF">Psuf_043370</name>
    <name evidence="6" type="ORF">Psuf_049340</name>
    <name evidence="7" type="ORF">Psuf_065640</name>
    <name evidence="8" type="ORF">Psuf_066360</name>
    <name evidence="9" type="ORF">Psuf_086510</name>
    <name evidence="10" type="ORF">Psuf_088940</name>
</gene>
<name>A0A6F8YLP1_9ACTN</name>
<organism evidence="5 11">
    <name type="scientific">Phytohabitans suffuscus</name>
    <dbReference type="NCBI Taxonomy" id="624315"/>
    <lineage>
        <taxon>Bacteria</taxon>
        <taxon>Bacillati</taxon>
        <taxon>Actinomycetota</taxon>
        <taxon>Actinomycetes</taxon>
        <taxon>Micromonosporales</taxon>
        <taxon>Micromonosporaceae</taxon>
    </lineage>
</organism>
<dbReference type="GO" id="GO:0003677">
    <property type="term" value="F:DNA binding"/>
    <property type="evidence" value="ECO:0007669"/>
    <property type="project" value="InterPro"/>
</dbReference>
<dbReference type="KEGG" id="psuu:Psuf_088940"/>
<evidence type="ECO:0000313" key="8">
    <source>
        <dbReference type="EMBL" id="BCB89323.1"/>
    </source>
</evidence>
<dbReference type="GO" id="GO:0004803">
    <property type="term" value="F:transposase activity"/>
    <property type="evidence" value="ECO:0007669"/>
    <property type="project" value="InterPro"/>
</dbReference>
<dbReference type="InterPro" id="IPR024473">
    <property type="entry name" value="Transposases_IS4_N"/>
</dbReference>
<dbReference type="EMBL" id="AP022871">
    <property type="protein sequence ID" value="BCB87621.1"/>
    <property type="molecule type" value="Genomic_DNA"/>
</dbReference>
<evidence type="ECO:0000259" key="2">
    <source>
        <dbReference type="Pfam" id="PF01609"/>
    </source>
</evidence>
<dbReference type="GO" id="GO:0006313">
    <property type="term" value="P:DNA transposition"/>
    <property type="evidence" value="ECO:0007669"/>
    <property type="project" value="InterPro"/>
</dbReference>
<dbReference type="InterPro" id="IPR012337">
    <property type="entry name" value="RNaseH-like_sf"/>
</dbReference>
<keyword evidence="11" id="KW-1185">Reference proteome</keyword>
<feature type="domain" description="Transposase IS4-like" evidence="2">
    <location>
        <begin position="128"/>
        <end position="347"/>
    </location>
</feature>
<sequence>MEHSAITRTITVAAGRFAPGHLGELTQQVPFEMVDAVLAETRTAQRRIRDLPARVVVYLLLAGSLFAELGYRQVWLRLVAGLDGLPVPDPTEAALTKARHRLGPAPLRALFDLLRGPAATAGPVRWKGLLVCAIDATIMSVADSPANLTVFTKQRGGRCGGGSYPTTRVSTLLTRGTRTIIDAVFGPATIGEIAYAQRLPPSMHTGMLILADRYYAAGHLLAAIADTGADLIVRARTGKTGPKLPILRRHRDGSYRSAFGGKPVRVIDAEITITTTTGTHTGVYRLITTLLDERRHPAAALIRLYHERWEIETAYLELKSSILGSRVLRARTPTGITQEIYALLVTYQILRTAMTDATNTVPGIDPDRASFTTALHAARDQLIQANGIIADTIIDLAGRIGRLVLDNLLPDRRPRINARTVKRAISKYNARGPNIDRRTYKTTLNINILAGPTLTTAPEP</sequence>
<dbReference type="Pfam" id="PF01609">
    <property type="entry name" value="DDE_Tnp_1"/>
    <property type="match status" value="1"/>
</dbReference>
<dbReference type="PANTHER" id="PTHR37529">
    <property type="entry name" value="TRANSPOSASE INSG FOR INSERTION SEQUENCE ELEMENT IS4-RELATED"/>
    <property type="match status" value="1"/>
</dbReference>
<dbReference type="InterPro" id="IPR002559">
    <property type="entry name" value="Transposase_11"/>
</dbReference>
<dbReference type="EMBL" id="AP022871">
    <property type="protein sequence ID" value="BCB87024.1"/>
    <property type="molecule type" value="Genomic_DNA"/>
</dbReference>
<dbReference type="AlphaFoldDB" id="A0A6F8YLP1"/>
<dbReference type="KEGG" id="psuu:Psuf_002950"/>
<feature type="domain" description="Transposase IS4 N-terminal" evidence="3">
    <location>
        <begin position="20"/>
        <end position="112"/>
    </location>
</feature>
<dbReference type="EMBL" id="AP022871">
    <property type="protein sequence ID" value="BCB91338.1"/>
    <property type="molecule type" value="Genomic_DNA"/>
</dbReference>
<accession>A0A6F8YLP1</accession>
<dbReference type="EMBL" id="AP022871">
    <property type="protein sequence ID" value="BCB89251.1"/>
    <property type="molecule type" value="Genomic_DNA"/>
</dbReference>
<evidence type="ECO:0000313" key="7">
    <source>
        <dbReference type="EMBL" id="BCB89251.1"/>
    </source>
</evidence>
<dbReference type="Proteomes" id="UP000503011">
    <property type="component" value="Chromosome"/>
</dbReference>
<keyword evidence="1" id="KW-0472">Membrane</keyword>
<dbReference type="EMBL" id="AP022871">
    <property type="protein sequence ID" value="BCB91581.1"/>
    <property type="molecule type" value="Genomic_DNA"/>
</dbReference>